<feature type="region of interest" description="Disordered" evidence="2">
    <location>
        <begin position="457"/>
        <end position="499"/>
    </location>
</feature>
<dbReference type="GO" id="GO:0003824">
    <property type="term" value="F:catalytic activity"/>
    <property type="evidence" value="ECO:0007669"/>
    <property type="project" value="UniProtKB-KW"/>
</dbReference>
<evidence type="ECO:0000259" key="4">
    <source>
        <dbReference type="Pfam" id="PF24626"/>
    </source>
</evidence>
<dbReference type="EMBL" id="JACGWJ010000017">
    <property type="protein sequence ID" value="KAL0355176.1"/>
    <property type="molecule type" value="Genomic_DNA"/>
</dbReference>
<organism evidence="5">
    <name type="scientific">Sesamum radiatum</name>
    <name type="common">Black benniseed</name>
    <dbReference type="NCBI Taxonomy" id="300843"/>
    <lineage>
        <taxon>Eukaryota</taxon>
        <taxon>Viridiplantae</taxon>
        <taxon>Streptophyta</taxon>
        <taxon>Embryophyta</taxon>
        <taxon>Tracheophyta</taxon>
        <taxon>Spermatophyta</taxon>
        <taxon>Magnoliopsida</taxon>
        <taxon>eudicotyledons</taxon>
        <taxon>Gunneridae</taxon>
        <taxon>Pentapetalae</taxon>
        <taxon>asterids</taxon>
        <taxon>lamiids</taxon>
        <taxon>Lamiales</taxon>
        <taxon>Pedaliaceae</taxon>
        <taxon>Sesamum</taxon>
    </lineage>
</organism>
<protein>
    <submittedName>
        <fullName evidence="5">Mitochondrial protein</fullName>
    </submittedName>
</protein>
<dbReference type="PANTHER" id="PTHR37984">
    <property type="entry name" value="PROTEIN CBG26694"/>
    <property type="match status" value="1"/>
</dbReference>
<dbReference type="InterPro" id="IPR050951">
    <property type="entry name" value="Retrovirus_Pol_polyprotein"/>
</dbReference>
<evidence type="ECO:0000313" key="5">
    <source>
        <dbReference type="EMBL" id="KAL0355176.1"/>
    </source>
</evidence>
<dbReference type="Pfam" id="PF24626">
    <property type="entry name" value="SH3_Tf2-1"/>
    <property type="match status" value="1"/>
</dbReference>
<feature type="domain" description="Tf2-1-like SH3-like" evidence="4">
    <location>
        <begin position="290"/>
        <end position="353"/>
    </location>
</feature>
<name>A0AAW2PKZ5_SESRA</name>
<proteinExistence type="predicted"/>
<feature type="compositionally biased region" description="Basic and acidic residues" evidence="2">
    <location>
        <begin position="460"/>
        <end position="474"/>
    </location>
</feature>
<evidence type="ECO:0000259" key="3">
    <source>
        <dbReference type="Pfam" id="PF17919"/>
    </source>
</evidence>
<sequence>MKNWPAPTTMKALRGFLGLTSYYKKFIKGYGVISKPFTTLLKKDGFLWNEDAEIAFNKLKNVMCTAPVLALLDFTKPFVVETNACGKGIGVVLMQEGRPIAYLSKALAIKKSSNTLDQRVDSVLQQKWITKLLGLSYEVQYKKGNENRVADALSRREPNLTECQTYGISTQLPLWMQELQTSYEGDTLFQSILQAKILDQQSHPEYKYESGVLRRGNKLCVGSHAGIRERIIKRSKHENNAYPGLLQPLPILNKFGPASLWTSLRAYLSLVLRVKTYADKKRTERKFQVGDEVFLRLQSYNQTTVALMRLLKLSAKYFGPYKVIEKIGKVAYKLALPAGSKIHHVFNVFLLKKKIGSKYFPSMDLPEFEDEVFKIYPIAILGRRLIPRNNVGVPQILILGDKEDKIGRGNVTLLAGNTILKGSHQMEKDDDGRSIQGTIEIGDLELKIGTNVGVSSELGQSRETRDFGKNDRALGTKAQPTGGHASTAGEFIGGRNSVS</sequence>
<dbReference type="FunFam" id="3.30.70.270:FF:000020">
    <property type="entry name" value="Transposon Tf2-6 polyprotein-like Protein"/>
    <property type="match status" value="1"/>
</dbReference>
<evidence type="ECO:0000256" key="1">
    <source>
        <dbReference type="ARBA" id="ARBA00023268"/>
    </source>
</evidence>
<gene>
    <name evidence="5" type="ORF">Sradi_3964500</name>
</gene>
<dbReference type="InterPro" id="IPR041577">
    <property type="entry name" value="RT_RNaseH_2"/>
</dbReference>
<dbReference type="PANTHER" id="PTHR37984:SF5">
    <property type="entry name" value="PROTEIN NYNRIN-LIKE"/>
    <property type="match status" value="1"/>
</dbReference>
<dbReference type="SUPFAM" id="SSF56672">
    <property type="entry name" value="DNA/RNA polymerases"/>
    <property type="match status" value="1"/>
</dbReference>
<accession>A0AAW2PKZ5</accession>
<dbReference type="InterPro" id="IPR043502">
    <property type="entry name" value="DNA/RNA_pol_sf"/>
</dbReference>
<keyword evidence="1" id="KW-0511">Multifunctional enzyme</keyword>
<reference evidence="5" key="1">
    <citation type="submission" date="2020-06" db="EMBL/GenBank/DDBJ databases">
        <authorList>
            <person name="Li T."/>
            <person name="Hu X."/>
            <person name="Zhang T."/>
            <person name="Song X."/>
            <person name="Zhang H."/>
            <person name="Dai N."/>
            <person name="Sheng W."/>
            <person name="Hou X."/>
            <person name="Wei L."/>
        </authorList>
    </citation>
    <scope>NUCLEOTIDE SEQUENCE</scope>
    <source>
        <strain evidence="5">G02</strain>
        <tissue evidence="5">Leaf</tissue>
    </source>
</reference>
<feature type="domain" description="Reverse transcriptase/retrotransposon-derived protein RNase H-like" evidence="3">
    <location>
        <begin position="48"/>
        <end position="108"/>
    </location>
</feature>
<evidence type="ECO:0000256" key="2">
    <source>
        <dbReference type="SAM" id="MobiDB-lite"/>
    </source>
</evidence>
<dbReference type="Pfam" id="PF17919">
    <property type="entry name" value="RT_RNaseH_2"/>
    <property type="match status" value="1"/>
</dbReference>
<dbReference type="Gene3D" id="3.30.70.270">
    <property type="match status" value="1"/>
</dbReference>
<comment type="caution">
    <text evidence="5">The sequence shown here is derived from an EMBL/GenBank/DDBJ whole genome shotgun (WGS) entry which is preliminary data.</text>
</comment>
<dbReference type="InterPro" id="IPR043128">
    <property type="entry name" value="Rev_trsase/Diguanyl_cyclase"/>
</dbReference>
<dbReference type="InterPro" id="IPR056924">
    <property type="entry name" value="SH3_Tf2-1"/>
</dbReference>
<dbReference type="AlphaFoldDB" id="A0AAW2PKZ5"/>
<reference evidence="5" key="2">
    <citation type="journal article" date="2024" name="Plant">
        <title>Genomic evolution and insights into agronomic trait innovations of Sesamum species.</title>
        <authorList>
            <person name="Miao H."/>
            <person name="Wang L."/>
            <person name="Qu L."/>
            <person name="Liu H."/>
            <person name="Sun Y."/>
            <person name="Le M."/>
            <person name="Wang Q."/>
            <person name="Wei S."/>
            <person name="Zheng Y."/>
            <person name="Lin W."/>
            <person name="Duan Y."/>
            <person name="Cao H."/>
            <person name="Xiong S."/>
            <person name="Wang X."/>
            <person name="Wei L."/>
            <person name="Li C."/>
            <person name="Ma Q."/>
            <person name="Ju M."/>
            <person name="Zhao R."/>
            <person name="Li G."/>
            <person name="Mu C."/>
            <person name="Tian Q."/>
            <person name="Mei H."/>
            <person name="Zhang T."/>
            <person name="Gao T."/>
            <person name="Zhang H."/>
        </authorList>
    </citation>
    <scope>NUCLEOTIDE SEQUENCE</scope>
    <source>
        <strain evidence="5">G02</strain>
    </source>
</reference>